<keyword evidence="2" id="KW-1185">Reference proteome</keyword>
<evidence type="ECO:0008006" key="3">
    <source>
        <dbReference type="Google" id="ProtNLM"/>
    </source>
</evidence>
<gene>
    <name evidence="1" type="ORF">PCOR1329_LOCUS34965</name>
</gene>
<dbReference type="EMBL" id="CAUYUJ010014280">
    <property type="protein sequence ID" value="CAK0839233.1"/>
    <property type="molecule type" value="Genomic_DNA"/>
</dbReference>
<evidence type="ECO:0000313" key="2">
    <source>
        <dbReference type="Proteomes" id="UP001189429"/>
    </source>
</evidence>
<dbReference type="Proteomes" id="UP001189429">
    <property type="component" value="Unassembled WGS sequence"/>
</dbReference>
<proteinExistence type="predicted"/>
<organism evidence="1 2">
    <name type="scientific">Prorocentrum cordatum</name>
    <dbReference type="NCBI Taxonomy" id="2364126"/>
    <lineage>
        <taxon>Eukaryota</taxon>
        <taxon>Sar</taxon>
        <taxon>Alveolata</taxon>
        <taxon>Dinophyceae</taxon>
        <taxon>Prorocentrales</taxon>
        <taxon>Prorocentraceae</taxon>
        <taxon>Prorocentrum</taxon>
    </lineage>
</organism>
<protein>
    <recommendedName>
        <fullName evidence="3">Apple domain-containing protein</fullName>
    </recommendedName>
</protein>
<name>A0ABN9T2M8_9DINO</name>
<sequence length="531" mass="56393">GGAPRVAGHVGPLLRAGAPGAAGGARGRVGVAGLAARAGRQAGGQPPVVPEECPLRLGTAERIEYSTGGLLSRVGNVTSPRDCSERCRGLPSCAAWTWGSRRAAAELAGACLLREMEPGTMPSVRSRPGVVSGLACQREGGAPAALLRGAPGARSLQQPLAAPSAKAAAQTLFCFSLMLPDSYEQELLRMQYGEATSIFACDGYVVYSNATIQVSGALATSVVDVSLDCELGGEFHVAMNTAIFMAVWEKLSKDGEYLKFAWTVKVDPDTVFFPARLRMVLIAHQPQDHFRKAAQDAHGSAVDALRTVPGLPAEAARTWPDSNAGQGCPSLPLPPRCDVWSDVGDGSCADTFEWPIGEKTLHECGVECARYRNCKGFAWSEEQGCIVLGALAEATGASPGWQQYERVRSEGVYIPVLSSAAVTALVRGRERCAKNFTSECGGECAWGEDLFIDQCLWKVLGMERRDALDVLLEDHCDPPDGWDECSKEGQVAFHPFKSVEAYQACSDRALRSDLLSPRATASAGNLSRAFA</sequence>
<reference evidence="1" key="1">
    <citation type="submission" date="2023-10" db="EMBL/GenBank/DDBJ databases">
        <authorList>
            <person name="Chen Y."/>
            <person name="Shah S."/>
            <person name="Dougan E. K."/>
            <person name="Thang M."/>
            <person name="Chan C."/>
        </authorList>
    </citation>
    <scope>NUCLEOTIDE SEQUENCE [LARGE SCALE GENOMIC DNA]</scope>
</reference>
<dbReference type="Gene3D" id="3.50.4.10">
    <property type="entry name" value="Hepatocyte Growth Factor"/>
    <property type="match status" value="1"/>
</dbReference>
<accession>A0ABN9T2M8</accession>
<comment type="caution">
    <text evidence="1">The sequence shown here is derived from an EMBL/GenBank/DDBJ whole genome shotgun (WGS) entry which is preliminary data.</text>
</comment>
<feature type="non-terminal residue" evidence="1">
    <location>
        <position position="1"/>
    </location>
</feature>
<evidence type="ECO:0000313" key="1">
    <source>
        <dbReference type="EMBL" id="CAK0839233.1"/>
    </source>
</evidence>